<dbReference type="AlphaFoldDB" id="A0A8H4W2W0"/>
<gene>
    <name evidence="2" type="ORF">G7Y89_g6576</name>
</gene>
<feature type="compositionally biased region" description="Acidic residues" evidence="1">
    <location>
        <begin position="188"/>
        <end position="215"/>
    </location>
</feature>
<keyword evidence="3" id="KW-1185">Reference proteome</keyword>
<sequence>MTTTRGWSRVRNYEGQKRYIPNRMLQRIEFPWGIDEDITKSATGVGLPLRFFSQDTTGTGGCPFVADEAVMKVTITGEDDEDEDEDEEEEDGVNFVVDYEMNIDSVPKTQEKVGAGRRSRGDTLTRRWRYPWRFRVTQAALDEWNEEAEGLDVEGPEERVDKGKGKKVEKGKKTRKDSSKTKGKEVQEDSQEEDSQDENEEEEDKEEDEEEDEEGDGPKRYDGDKKKVIKCGRKNGRGGPCGQNITILLGGFDNRCKNHRGDLRLPGFDEYNKKL</sequence>
<feature type="compositionally biased region" description="Basic and acidic residues" evidence="1">
    <location>
        <begin position="156"/>
        <end position="168"/>
    </location>
</feature>
<dbReference type="EMBL" id="JAAMPI010000432">
    <property type="protein sequence ID" value="KAF4631556.1"/>
    <property type="molecule type" value="Genomic_DNA"/>
</dbReference>
<accession>A0A8H4W2W0</accession>
<organism evidence="2 3">
    <name type="scientific">Cudoniella acicularis</name>
    <dbReference type="NCBI Taxonomy" id="354080"/>
    <lineage>
        <taxon>Eukaryota</taxon>
        <taxon>Fungi</taxon>
        <taxon>Dikarya</taxon>
        <taxon>Ascomycota</taxon>
        <taxon>Pezizomycotina</taxon>
        <taxon>Leotiomycetes</taxon>
        <taxon>Helotiales</taxon>
        <taxon>Tricladiaceae</taxon>
        <taxon>Cudoniella</taxon>
    </lineage>
</organism>
<evidence type="ECO:0000256" key="1">
    <source>
        <dbReference type="SAM" id="MobiDB-lite"/>
    </source>
</evidence>
<feature type="compositionally biased region" description="Basic and acidic residues" evidence="1">
    <location>
        <begin position="216"/>
        <end position="226"/>
    </location>
</feature>
<dbReference type="OrthoDB" id="3564763at2759"/>
<feature type="compositionally biased region" description="Basic and acidic residues" evidence="1">
    <location>
        <begin position="176"/>
        <end position="187"/>
    </location>
</feature>
<proteinExistence type="predicted"/>
<feature type="region of interest" description="Disordered" evidence="1">
    <location>
        <begin position="147"/>
        <end position="226"/>
    </location>
</feature>
<comment type="caution">
    <text evidence="2">The sequence shown here is derived from an EMBL/GenBank/DDBJ whole genome shotgun (WGS) entry which is preliminary data.</text>
</comment>
<evidence type="ECO:0000313" key="3">
    <source>
        <dbReference type="Proteomes" id="UP000566819"/>
    </source>
</evidence>
<name>A0A8H4W2W0_9HELO</name>
<dbReference type="Proteomes" id="UP000566819">
    <property type="component" value="Unassembled WGS sequence"/>
</dbReference>
<reference evidence="2 3" key="1">
    <citation type="submission" date="2020-03" db="EMBL/GenBank/DDBJ databases">
        <title>Draft Genome Sequence of Cudoniella acicularis.</title>
        <authorList>
            <person name="Buettner E."/>
            <person name="Kellner H."/>
        </authorList>
    </citation>
    <scope>NUCLEOTIDE SEQUENCE [LARGE SCALE GENOMIC DNA]</scope>
    <source>
        <strain evidence="2 3">DSM 108380</strain>
    </source>
</reference>
<protein>
    <submittedName>
        <fullName evidence="2">Uncharacterized protein</fullName>
    </submittedName>
</protein>
<evidence type="ECO:0000313" key="2">
    <source>
        <dbReference type="EMBL" id="KAF4631556.1"/>
    </source>
</evidence>